<reference evidence="1 2" key="1">
    <citation type="submission" date="2018-02" db="EMBL/GenBank/DDBJ databases">
        <title>Genome sequence of the basidiomycete white-rot fungus Phlebia centrifuga.</title>
        <authorList>
            <person name="Granchi Z."/>
            <person name="Peng M."/>
            <person name="de Vries R.P."/>
            <person name="Hilden K."/>
            <person name="Makela M.R."/>
            <person name="Grigoriev I."/>
            <person name="Riley R."/>
        </authorList>
    </citation>
    <scope>NUCLEOTIDE SEQUENCE [LARGE SCALE GENOMIC DNA]</scope>
    <source>
        <strain evidence="1 2">FBCC195</strain>
    </source>
</reference>
<dbReference type="EMBL" id="MLYV02000222">
    <property type="protein sequence ID" value="PSS31024.1"/>
    <property type="molecule type" value="Genomic_DNA"/>
</dbReference>
<keyword evidence="2" id="KW-1185">Reference proteome</keyword>
<dbReference type="AlphaFoldDB" id="A0A2R6RLW7"/>
<protein>
    <submittedName>
        <fullName evidence="1">Uncharacterized protein</fullName>
    </submittedName>
</protein>
<accession>A0A2R6RLW7</accession>
<sequence length="68" mass="7432">MSRLDANLMPAAVKHDAYRVYSADKNHGAGKTSSITGSWIYIGRFGYIRGQVFAIGHPGLQKRHSVGD</sequence>
<organism evidence="1 2">
    <name type="scientific">Hermanssonia centrifuga</name>
    <dbReference type="NCBI Taxonomy" id="98765"/>
    <lineage>
        <taxon>Eukaryota</taxon>
        <taxon>Fungi</taxon>
        <taxon>Dikarya</taxon>
        <taxon>Basidiomycota</taxon>
        <taxon>Agaricomycotina</taxon>
        <taxon>Agaricomycetes</taxon>
        <taxon>Polyporales</taxon>
        <taxon>Meruliaceae</taxon>
        <taxon>Hermanssonia</taxon>
    </lineage>
</organism>
<dbReference type="Proteomes" id="UP000186601">
    <property type="component" value="Unassembled WGS sequence"/>
</dbReference>
<gene>
    <name evidence="1" type="ORF">PHLCEN_2v2437</name>
</gene>
<proteinExistence type="predicted"/>
<evidence type="ECO:0000313" key="1">
    <source>
        <dbReference type="EMBL" id="PSS31024.1"/>
    </source>
</evidence>
<evidence type="ECO:0000313" key="2">
    <source>
        <dbReference type="Proteomes" id="UP000186601"/>
    </source>
</evidence>
<comment type="caution">
    <text evidence="1">The sequence shown here is derived from an EMBL/GenBank/DDBJ whole genome shotgun (WGS) entry which is preliminary data.</text>
</comment>
<name>A0A2R6RLW7_9APHY</name>